<dbReference type="AlphaFoldDB" id="A0A915PRT0"/>
<proteinExistence type="predicted"/>
<evidence type="ECO:0000256" key="1">
    <source>
        <dbReference type="SAM" id="MobiDB-lite"/>
    </source>
</evidence>
<organism evidence="2 3">
    <name type="scientific">Setaria digitata</name>
    <dbReference type="NCBI Taxonomy" id="48799"/>
    <lineage>
        <taxon>Eukaryota</taxon>
        <taxon>Metazoa</taxon>
        <taxon>Ecdysozoa</taxon>
        <taxon>Nematoda</taxon>
        <taxon>Chromadorea</taxon>
        <taxon>Rhabditida</taxon>
        <taxon>Spirurina</taxon>
        <taxon>Spiruromorpha</taxon>
        <taxon>Filarioidea</taxon>
        <taxon>Setariidae</taxon>
        <taxon>Setaria</taxon>
    </lineage>
</organism>
<keyword evidence="2" id="KW-1185">Reference proteome</keyword>
<sequence length="434" mass="48857">MGNHINGNTSVTEALIQPKGLNRKKVSKFYCDIEAALAGEISDVEDDKEPVIARDTSLNKVNELSNDNPMLRTSALFAKQKISLVEEQLKKSKQYETRIVRYPIGKPLALNIIHKVYVIELEGAHAWVRLCDGDRPPCFDAAHVTLKAAKPLEWEELIPGTPCVVLARFNPLDIVNDGISRELTEFESYARAIVEECNHATKTATVRLVDYGFRLTQLDNTAIKPLTIAFDGPPLAIRLQIDLLPKKQKDYLQRYATLCIRLTVSREKQFLCWSKTWKAIDVQKQNWNKENSDCSSSIKSAEMHNLNDQQCASPSFGLVARAFVSSWLNKDHKRAGGPGIEAALCGITKSRSEYLWKITYYLELPPSEFALNGGDDESLESTQSSDKCFTQPSQNPITKKDSDWPVLTYMPKVSLQLSKKKEGKKKGEQRLIII</sequence>
<accession>A0A915PRT0</accession>
<reference evidence="3" key="1">
    <citation type="submission" date="2022-11" db="UniProtKB">
        <authorList>
            <consortium name="WormBaseParasite"/>
        </authorList>
    </citation>
    <scope>IDENTIFICATION</scope>
</reference>
<evidence type="ECO:0000313" key="2">
    <source>
        <dbReference type="Proteomes" id="UP000887581"/>
    </source>
</evidence>
<dbReference type="WBParaSite" id="sdigi.contig262.g6821.t1">
    <property type="protein sequence ID" value="sdigi.contig262.g6821.t1"/>
    <property type="gene ID" value="sdigi.contig262.g6821"/>
</dbReference>
<name>A0A915PRT0_9BILA</name>
<dbReference type="Proteomes" id="UP000887581">
    <property type="component" value="Unplaced"/>
</dbReference>
<protein>
    <submittedName>
        <fullName evidence="3">Uncharacterized protein</fullName>
    </submittedName>
</protein>
<evidence type="ECO:0000313" key="3">
    <source>
        <dbReference type="WBParaSite" id="sdigi.contig262.g6821.t1"/>
    </source>
</evidence>
<feature type="region of interest" description="Disordered" evidence="1">
    <location>
        <begin position="372"/>
        <end position="402"/>
    </location>
</feature>
<feature type="compositionally biased region" description="Polar residues" evidence="1">
    <location>
        <begin position="380"/>
        <end position="397"/>
    </location>
</feature>